<feature type="region of interest" description="Disordered" evidence="1">
    <location>
        <begin position="790"/>
        <end position="959"/>
    </location>
</feature>
<comment type="caution">
    <text evidence="2">The sequence shown here is derived from an EMBL/GenBank/DDBJ whole genome shotgun (WGS) entry which is preliminary data.</text>
</comment>
<evidence type="ECO:0000313" key="3">
    <source>
        <dbReference type="Proteomes" id="UP001314229"/>
    </source>
</evidence>
<dbReference type="Proteomes" id="UP001314229">
    <property type="component" value="Unassembled WGS sequence"/>
</dbReference>
<dbReference type="EMBL" id="CAWUFR010000169">
    <property type="protein sequence ID" value="CAK6970946.1"/>
    <property type="molecule type" value="Genomic_DNA"/>
</dbReference>
<name>A0AAV1PGY2_SCOSC</name>
<feature type="region of interest" description="Disordered" evidence="1">
    <location>
        <begin position="469"/>
        <end position="494"/>
    </location>
</feature>
<gene>
    <name evidence="2" type="ORF">FSCOSCO3_A007723</name>
</gene>
<feature type="region of interest" description="Disordered" evidence="1">
    <location>
        <begin position="101"/>
        <end position="152"/>
    </location>
</feature>
<dbReference type="AlphaFoldDB" id="A0AAV1PGY2"/>
<feature type="compositionally biased region" description="Polar residues" evidence="1">
    <location>
        <begin position="114"/>
        <end position="150"/>
    </location>
</feature>
<evidence type="ECO:0000256" key="1">
    <source>
        <dbReference type="SAM" id="MobiDB-lite"/>
    </source>
</evidence>
<feature type="compositionally biased region" description="Polar residues" evidence="1">
    <location>
        <begin position="903"/>
        <end position="914"/>
    </location>
</feature>
<feature type="region of interest" description="Disordered" evidence="1">
    <location>
        <begin position="1"/>
        <end position="32"/>
    </location>
</feature>
<feature type="compositionally biased region" description="Polar residues" evidence="1">
    <location>
        <begin position="803"/>
        <end position="820"/>
    </location>
</feature>
<feature type="region of interest" description="Disordered" evidence="1">
    <location>
        <begin position="546"/>
        <end position="615"/>
    </location>
</feature>
<accession>A0AAV1PGY2</accession>
<reference evidence="2 3" key="1">
    <citation type="submission" date="2024-01" db="EMBL/GenBank/DDBJ databases">
        <authorList>
            <person name="Alioto T."/>
            <person name="Alioto T."/>
            <person name="Gomez Garrido J."/>
        </authorList>
    </citation>
    <scope>NUCLEOTIDE SEQUENCE [LARGE SCALE GENOMIC DNA]</scope>
</reference>
<evidence type="ECO:0000313" key="2">
    <source>
        <dbReference type="EMBL" id="CAK6970946.1"/>
    </source>
</evidence>
<proteinExistence type="predicted"/>
<feature type="compositionally biased region" description="Polar residues" evidence="1">
    <location>
        <begin position="555"/>
        <end position="575"/>
    </location>
</feature>
<feature type="region of interest" description="Disordered" evidence="1">
    <location>
        <begin position="633"/>
        <end position="657"/>
    </location>
</feature>
<feature type="compositionally biased region" description="Basic and acidic residues" evidence="1">
    <location>
        <begin position="7"/>
        <end position="17"/>
    </location>
</feature>
<protein>
    <submittedName>
        <fullName evidence="2">Mucin-3A-like isoform X1</fullName>
    </submittedName>
</protein>
<feature type="compositionally biased region" description="Basic and acidic residues" evidence="1">
    <location>
        <begin position="101"/>
        <end position="110"/>
    </location>
</feature>
<feature type="compositionally biased region" description="Polar residues" evidence="1">
    <location>
        <begin position="600"/>
        <end position="614"/>
    </location>
</feature>
<feature type="compositionally biased region" description="Basic and acidic residues" evidence="1">
    <location>
        <begin position="589"/>
        <end position="598"/>
    </location>
</feature>
<sequence>MADEETAQIHEADEGRENIPPGAIAAAGTSKPKVQGLDVEGYSSTPPFGENKPLSDMHTFATPARSKSGVISPIIGLQSTLTPTLKCWYDIYRINEKLAGKKRPSAEPLKHGNNPRQSFFPSGNATANCQKSTRSTSQHPNSDFSSSHSGRSVAATDTRAHWLDEEYFPEITLLDVTSESSMELTSNGLVPPGSVPVTPVSARELVRKPEQVADMNPNSKMSSTLTSKWEISSFLLPGGEISSLEVTQDISHVDSLKNSKLSSELSGQIMAETGRLERIQISSEELSSTLNGNTISSFSEQSDKCAGENAVKPFLEVTRDISMDSVFENSRPSLELSGQNVGKIQTPVEDTLDPHPANDTRDINSSGDMSAQCAASQISTSDMQCNTSSKNVTCDLPVDPVEENDDELLTSHETALSSKVVQPIIKTAGSVNSTFTTLQLSLLSASTDLNTTAQMSYLQNKTLDLPLSNVSSPTAQSEATGQAGSVSKNTPKPSCDMNQYCASANASDSSDVRNATFDRHSLQKSSGNTILGEAAAATTFCLQNNTFDSKPLPKQNGTITLSETSSSDSHQNTLDKSCPPEVCNTTTSPKDKKSEVHSPELSNHSGTPASTDTNAKMVDPAESTFEVDPAVEAASGAGPCETEDHSSSGLPMADGFSDSLGHQSMHLDNNKANAFNLDDTLDLKSDYLITSTPMTNCKTVNFNVERDEGKAKAAQKKLYRDGPSKPVGQVPSNIVCDRKTFLRQPAVKSLLPNTKASQLLKYKPASLLPGRFEPSGLLMTRQRTQVEALRNTAASDTPREASGVSSSYNLRAATTGSKLPNSALRKTHMGGIQSGIQRSAPGLRPPSTRSNTLASSSADKLRGPTATIPVTKSSQTKKHLLTRGEPLPTAKKKKTDAPLSSGCAESSTSSNAANRSKYLKPPTTGQRALPSKTQRDDAAVPASTAENSTSCDAASGAKNLKRPVTSQRVMLAKTQGHGCANCIVLEQQIQRLKEELLQYKKQEEEC</sequence>
<feature type="compositionally biased region" description="Polar residues" evidence="1">
    <location>
        <begin position="847"/>
        <end position="858"/>
    </location>
</feature>
<organism evidence="2 3">
    <name type="scientific">Scomber scombrus</name>
    <name type="common">Atlantic mackerel</name>
    <name type="synonym">Scomber vernalis</name>
    <dbReference type="NCBI Taxonomy" id="13677"/>
    <lineage>
        <taxon>Eukaryota</taxon>
        <taxon>Metazoa</taxon>
        <taxon>Chordata</taxon>
        <taxon>Craniata</taxon>
        <taxon>Vertebrata</taxon>
        <taxon>Euteleostomi</taxon>
        <taxon>Actinopterygii</taxon>
        <taxon>Neopterygii</taxon>
        <taxon>Teleostei</taxon>
        <taxon>Neoteleostei</taxon>
        <taxon>Acanthomorphata</taxon>
        <taxon>Pelagiaria</taxon>
        <taxon>Scombriformes</taxon>
        <taxon>Scombridae</taxon>
        <taxon>Scomber</taxon>
    </lineage>
</organism>
<keyword evidence="3" id="KW-1185">Reference proteome</keyword>